<reference evidence="2 4" key="1">
    <citation type="submission" date="2016-10" db="EMBL/GenBank/DDBJ databases">
        <authorList>
            <person name="Cai Z."/>
        </authorList>
    </citation>
    <scope>NUCLEOTIDE SEQUENCE [LARGE SCALE GENOMIC DNA]</scope>
    <source>
        <strain evidence="2 4">DSM 25227</strain>
    </source>
</reference>
<evidence type="ECO:0000313" key="3">
    <source>
        <dbReference type="Proteomes" id="UP000245839"/>
    </source>
</evidence>
<evidence type="ECO:0000313" key="4">
    <source>
        <dbReference type="Proteomes" id="UP000251571"/>
    </source>
</evidence>
<dbReference type="Proteomes" id="UP000251571">
    <property type="component" value="Unassembled WGS sequence"/>
</dbReference>
<evidence type="ECO:0008006" key="5">
    <source>
        <dbReference type="Google" id="ProtNLM"/>
    </source>
</evidence>
<organism evidence="2 4">
    <name type="scientific">Jannaschia seohaensis</name>
    <dbReference type="NCBI Taxonomy" id="475081"/>
    <lineage>
        <taxon>Bacteria</taxon>
        <taxon>Pseudomonadati</taxon>
        <taxon>Pseudomonadota</taxon>
        <taxon>Alphaproteobacteria</taxon>
        <taxon>Rhodobacterales</taxon>
        <taxon>Roseobacteraceae</taxon>
        <taxon>Jannaschia</taxon>
    </lineage>
</organism>
<proteinExistence type="predicted"/>
<name>A0A2Y9C3L0_9RHOB</name>
<protein>
    <recommendedName>
        <fullName evidence="5">Peptidase S8/S53 domain-containing protein</fullName>
    </recommendedName>
</protein>
<sequence>MLRLTDAASAPLDDLPEEALASYLELCLARDPDAPLCRLHRGADAVTLAPLDQSSLRGDVEACLAGAAPSEDGAVGADVLAVAPGFPVGTLSVPLPAARSAVPGPETPAQIGLIDAGIAFWNPNILNVEIRSVGHLAPAQAGGVERLASSEIDAAIARGTAPEGDRANRRMLAAAFPGSVHAPQAGRPPLVRPGQVAHGTAMLDAIARTAPPRSRLHALELPRAVLRDSTGIRMRAVLPLALAAMADMAARATQPNMPLRLVVLLSYGFPGGPQTGADPAFLRAVTAVLDALAARNILLELILPTGNHLQGQSVAHLPDPEGGARPPLTWRILPGDHSNNRLELFHAPGRPALTLTAPDGTEVTRAEGRSFALLRDDDRIVGLIYTRRASDSLERTEVILSGRGPDGAGPGAPFGAWRVALGGPGPARAYVRRDDSGFEDDRAAPFRRSWLEDPAYRPRDAMGLPGTDDSSHADSLVRRAGTISVLCTGRDPRLRSVGAHWSGGDGTHPAVYGGLEADSADAPVARLAVDGPGPFMGMPLRGDGSDRLFRLRGTSIAAALHAGERAAPQAPTSASA</sequence>
<evidence type="ECO:0000313" key="1">
    <source>
        <dbReference type="EMBL" id="PWJ21735.1"/>
    </source>
</evidence>
<dbReference type="RefSeq" id="WP_109562380.1">
    <property type="nucleotide sequence ID" value="NZ_QGDJ01000001.1"/>
</dbReference>
<keyword evidence="3" id="KW-1185">Reference proteome</keyword>
<dbReference type="EMBL" id="UETC01000001">
    <property type="protein sequence ID" value="SSA38013.1"/>
    <property type="molecule type" value="Genomic_DNA"/>
</dbReference>
<dbReference type="Proteomes" id="UP000245839">
    <property type="component" value="Unassembled WGS sequence"/>
</dbReference>
<dbReference type="EMBL" id="QGDJ01000001">
    <property type="protein sequence ID" value="PWJ21735.1"/>
    <property type="molecule type" value="Genomic_DNA"/>
</dbReference>
<dbReference type="AlphaFoldDB" id="A0A2Y9C3L0"/>
<evidence type="ECO:0000313" key="2">
    <source>
        <dbReference type="EMBL" id="SSA38013.1"/>
    </source>
</evidence>
<dbReference type="OrthoDB" id="7863667at2"/>
<accession>A0A2Y9C3L0</accession>
<reference evidence="1 3" key="2">
    <citation type="submission" date="2018-03" db="EMBL/GenBank/DDBJ databases">
        <title>Genomic Encyclopedia of Archaeal and Bacterial Type Strains, Phase II (KMG-II): from individual species to whole genera.</title>
        <authorList>
            <person name="Goeker M."/>
        </authorList>
    </citation>
    <scope>NUCLEOTIDE SEQUENCE [LARGE SCALE GENOMIC DNA]</scope>
    <source>
        <strain evidence="1 3">DSM 25227</strain>
    </source>
</reference>
<gene>
    <name evidence="1" type="ORF">BCF38_101143</name>
    <name evidence="2" type="ORF">SAMN05421539_101143</name>
</gene>